<dbReference type="SUPFAM" id="SSF52788">
    <property type="entry name" value="Phosphotyrosine protein phosphatases I"/>
    <property type="match status" value="1"/>
</dbReference>
<dbReference type="InterPro" id="IPR036196">
    <property type="entry name" value="Ptyr_pPase_sf"/>
</dbReference>
<protein>
    <submittedName>
        <fullName evidence="2">Low molecular weight phosphotyrosine protein phosphatase</fullName>
    </submittedName>
</protein>
<accession>A0A4P6X3T3</accession>
<dbReference type="KEGG" id="hpse:HPF_19200"/>
<evidence type="ECO:0000313" key="3">
    <source>
        <dbReference type="Proteomes" id="UP000293912"/>
    </source>
</evidence>
<feature type="domain" description="Phosphotyrosine protein phosphatase I" evidence="1">
    <location>
        <begin position="6"/>
        <end position="112"/>
    </location>
</feature>
<dbReference type="RefSeq" id="WP_133157566.1">
    <property type="nucleotide sequence ID" value="NZ_CP037867.1"/>
</dbReference>
<dbReference type="PIRSF" id="PIRSF029416">
    <property type="entry name" value="UCP029416_PTP"/>
    <property type="match status" value="1"/>
</dbReference>
<dbReference type="EMBL" id="CP037867">
    <property type="protein sequence ID" value="QBM29829.1"/>
    <property type="molecule type" value="Genomic_DNA"/>
</dbReference>
<name>A0A4P6X3T3_HYDPS</name>
<evidence type="ECO:0000313" key="2">
    <source>
        <dbReference type="EMBL" id="QBM29829.1"/>
    </source>
</evidence>
<sequence length="113" mass="12898">MPAARLNVLFVCSRNQWRSPTAEQIWRRHPQLNVRSGGTSPSARHTVSDADIEWADVVIVMEQKHKSRLVADFGDLLADKLVHVLDIPDEYKYMDPELVELLEQAVGHLLNIE</sequence>
<keyword evidence="3" id="KW-1185">Reference proteome</keyword>
<dbReference type="Gene3D" id="3.40.50.2300">
    <property type="match status" value="2"/>
</dbReference>
<dbReference type="AlphaFoldDB" id="A0A4P6X3T3"/>
<reference evidence="2 3" key="1">
    <citation type="submission" date="2019-03" db="EMBL/GenBank/DDBJ databases">
        <authorList>
            <person name="Sebastian G."/>
            <person name="Baumann P."/>
            <person name="Ruckert C."/>
            <person name="Kalinowski J."/>
            <person name="Nebel B."/>
            <person name="Takors R."/>
            <person name="Blombach B."/>
        </authorList>
    </citation>
    <scope>NUCLEOTIDE SEQUENCE [LARGE SCALE GENOMIC DNA]</scope>
    <source>
        <strain evidence="2 3">DSM 1084</strain>
    </source>
</reference>
<gene>
    <name evidence="2" type="ORF">HPF_19200</name>
</gene>
<dbReference type="InterPro" id="IPR016919">
    <property type="entry name" value="UCP029416_PTP"/>
</dbReference>
<organism evidence="2 3">
    <name type="scientific">Hydrogenophaga pseudoflava</name>
    <name type="common">Pseudomonas carboxydoflava</name>
    <dbReference type="NCBI Taxonomy" id="47421"/>
    <lineage>
        <taxon>Bacteria</taxon>
        <taxon>Pseudomonadati</taxon>
        <taxon>Pseudomonadota</taxon>
        <taxon>Betaproteobacteria</taxon>
        <taxon>Burkholderiales</taxon>
        <taxon>Comamonadaceae</taxon>
        <taxon>Hydrogenophaga</taxon>
    </lineage>
</organism>
<proteinExistence type="predicted"/>
<dbReference type="SMART" id="SM00226">
    <property type="entry name" value="LMWPc"/>
    <property type="match status" value="1"/>
</dbReference>
<evidence type="ECO:0000259" key="1">
    <source>
        <dbReference type="SMART" id="SM00226"/>
    </source>
</evidence>
<dbReference type="Proteomes" id="UP000293912">
    <property type="component" value="Chromosome"/>
</dbReference>
<dbReference type="InterPro" id="IPR023485">
    <property type="entry name" value="Ptyr_pPase"/>
</dbReference>